<dbReference type="Proteomes" id="UP000887580">
    <property type="component" value="Unplaced"/>
</dbReference>
<evidence type="ECO:0000313" key="2">
    <source>
        <dbReference type="WBParaSite" id="PS1159_v2.g9852.t1"/>
    </source>
</evidence>
<sequence>MSFGSGGHLYGNDYKVVALNAKPEPGKLTEFVPEVERNKPSEREEYVVSSYGSANGATRSPPLDAAVVRNWELSDEESPSSKSPVNNNNTEKLVTTIAKIDEHVDTIKYDYPHFGKVFALGKSKDLEYSPDIPTIIIPPYPKSGDKKKRSKSIESNKSAKSTASNKTDSTFASFKSAASKSFSQRSKTSSKGIPVHSDTDSIQSPEPVLVVNTSQVIDSEEEEEQPVIHITKKSKEIDEIIVVNDSSSSIEDVSKENTLRVTKSSQYHPRTTIEVEEETLHYAESQVNAPRYREGENDEDLDEEQQYANINTDTLRSNRSLDISEMHNLHPNRPQKVKTIEREDTAEFERYTPSKEPLFYDTVAKYGFDPSGGYHVPKQLYRRDVPIRIEEPRHVPKSTATTTSNTLPTKQQPIWNSHPLSRYREEDETKISRVTYRFYDRDMHELSSNTFVDKAKRATRSVEDGIEHPIYQLETSYYPQSASADRKFIRSQGYPTPFNANSKNYVKADSKFQILPKTEERLRPKIVKKEHHSHHQQQPHQQQHHQQPQQPQLYGLSDTRRVHNDSRHPSGAPQPRTDLFSEEPKPLKEKSQSMLTVSGKLRCAHCTCELGRGSAMIIEALGLFYHINCFRCHVCDKMLGTGSQTTDVRVRDGKLHCEKCYSNEEIGVRLSEI</sequence>
<protein>
    <submittedName>
        <fullName evidence="2">LIM zinc-binding domain-containing protein</fullName>
    </submittedName>
</protein>
<accession>A0AC35GXZ0</accession>
<evidence type="ECO:0000313" key="1">
    <source>
        <dbReference type="Proteomes" id="UP000887580"/>
    </source>
</evidence>
<organism evidence="1 2">
    <name type="scientific">Panagrolaimus sp. PS1159</name>
    <dbReference type="NCBI Taxonomy" id="55785"/>
    <lineage>
        <taxon>Eukaryota</taxon>
        <taxon>Metazoa</taxon>
        <taxon>Ecdysozoa</taxon>
        <taxon>Nematoda</taxon>
        <taxon>Chromadorea</taxon>
        <taxon>Rhabditida</taxon>
        <taxon>Tylenchina</taxon>
        <taxon>Panagrolaimomorpha</taxon>
        <taxon>Panagrolaimoidea</taxon>
        <taxon>Panagrolaimidae</taxon>
        <taxon>Panagrolaimus</taxon>
    </lineage>
</organism>
<name>A0AC35GXZ0_9BILA</name>
<proteinExistence type="predicted"/>
<reference evidence="2" key="1">
    <citation type="submission" date="2022-11" db="UniProtKB">
        <authorList>
            <consortium name="WormBaseParasite"/>
        </authorList>
    </citation>
    <scope>IDENTIFICATION</scope>
</reference>
<dbReference type="WBParaSite" id="PS1159_v2.g9852.t1">
    <property type="protein sequence ID" value="PS1159_v2.g9852.t1"/>
    <property type="gene ID" value="PS1159_v2.g9852"/>
</dbReference>